<dbReference type="PROSITE" id="PS50297">
    <property type="entry name" value="ANK_REP_REGION"/>
    <property type="match status" value="3"/>
</dbReference>
<dbReference type="Proteomes" id="UP000800200">
    <property type="component" value="Unassembled WGS sequence"/>
</dbReference>
<dbReference type="Pfam" id="PF00023">
    <property type="entry name" value="Ank"/>
    <property type="match status" value="1"/>
</dbReference>
<feature type="repeat" description="ANK" evidence="1">
    <location>
        <begin position="324"/>
        <end position="356"/>
    </location>
</feature>
<dbReference type="InterPro" id="IPR002110">
    <property type="entry name" value="Ankyrin_rpt"/>
</dbReference>
<evidence type="ECO:0000256" key="1">
    <source>
        <dbReference type="PROSITE-ProRule" id="PRU00023"/>
    </source>
</evidence>
<dbReference type="InterPro" id="IPR036770">
    <property type="entry name" value="Ankyrin_rpt-contain_sf"/>
</dbReference>
<keyword evidence="4" id="KW-1185">Reference proteome</keyword>
<proteinExistence type="predicted"/>
<name>A0A6A6EAL7_9PEZI</name>
<dbReference type="Pfam" id="PF12796">
    <property type="entry name" value="Ank_2"/>
    <property type="match status" value="1"/>
</dbReference>
<gene>
    <name evidence="3" type="ORF">K469DRAFT_661544</name>
</gene>
<dbReference type="Gene3D" id="1.25.40.20">
    <property type="entry name" value="Ankyrin repeat-containing domain"/>
    <property type="match status" value="2"/>
</dbReference>
<evidence type="ECO:0000259" key="2">
    <source>
        <dbReference type="Pfam" id="PF22939"/>
    </source>
</evidence>
<feature type="domain" description="GPI inositol-deacylase winged helix" evidence="2">
    <location>
        <begin position="137"/>
        <end position="213"/>
    </location>
</feature>
<dbReference type="PANTHER" id="PTHR10039">
    <property type="entry name" value="AMELOGENIN"/>
    <property type="match status" value="1"/>
</dbReference>
<organism evidence="3 4">
    <name type="scientific">Zopfia rhizophila CBS 207.26</name>
    <dbReference type="NCBI Taxonomy" id="1314779"/>
    <lineage>
        <taxon>Eukaryota</taxon>
        <taxon>Fungi</taxon>
        <taxon>Dikarya</taxon>
        <taxon>Ascomycota</taxon>
        <taxon>Pezizomycotina</taxon>
        <taxon>Dothideomycetes</taxon>
        <taxon>Dothideomycetes incertae sedis</taxon>
        <taxon>Zopfiaceae</taxon>
        <taxon>Zopfia</taxon>
    </lineage>
</organism>
<reference evidence="3" key="1">
    <citation type="journal article" date="2020" name="Stud. Mycol.">
        <title>101 Dothideomycetes genomes: a test case for predicting lifestyles and emergence of pathogens.</title>
        <authorList>
            <person name="Haridas S."/>
            <person name="Albert R."/>
            <person name="Binder M."/>
            <person name="Bloem J."/>
            <person name="Labutti K."/>
            <person name="Salamov A."/>
            <person name="Andreopoulos B."/>
            <person name="Baker S."/>
            <person name="Barry K."/>
            <person name="Bills G."/>
            <person name="Bluhm B."/>
            <person name="Cannon C."/>
            <person name="Castanera R."/>
            <person name="Culley D."/>
            <person name="Daum C."/>
            <person name="Ezra D."/>
            <person name="Gonzalez J."/>
            <person name="Henrissat B."/>
            <person name="Kuo A."/>
            <person name="Liang C."/>
            <person name="Lipzen A."/>
            <person name="Lutzoni F."/>
            <person name="Magnuson J."/>
            <person name="Mondo S."/>
            <person name="Nolan M."/>
            <person name="Ohm R."/>
            <person name="Pangilinan J."/>
            <person name="Park H.-J."/>
            <person name="Ramirez L."/>
            <person name="Alfaro M."/>
            <person name="Sun H."/>
            <person name="Tritt A."/>
            <person name="Yoshinaga Y."/>
            <person name="Zwiers L.-H."/>
            <person name="Turgeon B."/>
            <person name="Goodwin S."/>
            <person name="Spatafora J."/>
            <person name="Crous P."/>
            <person name="Grigoriev I."/>
        </authorList>
    </citation>
    <scope>NUCLEOTIDE SEQUENCE</scope>
    <source>
        <strain evidence="3">CBS 207.26</strain>
    </source>
</reference>
<dbReference type="SUPFAM" id="SSF48403">
    <property type="entry name" value="Ankyrin repeat"/>
    <property type="match status" value="1"/>
</dbReference>
<accession>A0A6A6EAL7</accession>
<evidence type="ECO:0000313" key="3">
    <source>
        <dbReference type="EMBL" id="KAF2187578.1"/>
    </source>
</evidence>
<dbReference type="Pfam" id="PF22939">
    <property type="entry name" value="WHD_GPIID"/>
    <property type="match status" value="1"/>
</dbReference>
<dbReference type="InterPro" id="IPR054471">
    <property type="entry name" value="GPIID_WHD"/>
</dbReference>
<dbReference type="SMART" id="SM00248">
    <property type="entry name" value="ANK"/>
    <property type="match status" value="3"/>
</dbReference>
<dbReference type="AlphaFoldDB" id="A0A6A6EAL7"/>
<dbReference type="OrthoDB" id="1577640at2759"/>
<sequence>MMEFLCQLRQDSANISILITSRAENDIEVAFAAHPRLRIENCQVEVEHDIQSYIDKRLLENPSLRKLPQAVKTDIKDSLMEKCKGMFRWAQCQLDTLSQLRTIRAIRHCLLQLPKSLNETYARILRGVSKDEVEILRRALIWVAFAVMPLTVAELGEAVAIEADIHTLDDVEESQLYDPSDILSIGGCLFSVTDSGYVKLAHLSVKEYLLSHEAHKAPDVSVFAMSPKQANEELATNCITYLSLDTFAGGPAETTEEWETRVPNHPLLKHAAKGWTYYFRQADQTPHLVNVVNKLFGIDSHKTFMSWIQILNSNWIYHWDDYPRHATPLYYAASFGMKDIVDQLIKMGADLNAPGSRFGGTALHGATLREHTSIMKSLLDAGADPSRADFNAITPLHTAVRIGNPTIMELLLMFGASQDASDSLGETPWDWAMKSGQVVSQKLLRGEEYTMPEGIAKPKESAVYQRAHAAFPALAVAQGLKPPSSLHKL</sequence>
<evidence type="ECO:0000313" key="4">
    <source>
        <dbReference type="Proteomes" id="UP000800200"/>
    </source>
</evidence>
<dbReference type="PROSITE" id="PS50088">
    <property type="entry name" value="ANK_REPEAT"/>
    <property type="match status" value="3"/>
</dbReference>
<dbReference type="EMBL" id="ML994626">
    <property type="protein sequence ID" value="KAF2187578.1"/>
    <property type="molecule type" value="Genomic_DNA"/>
</dbReference>
<feature type="repeat" description="ANK" evidence="1">
    <location>
        <begin position="391"/>
        <end position="423"/>
    </location>
</feature>
<protein>
    <recommendedName>
        <fullName evidence="2">GPI inositol-deacylase winged helix domain-containing protein</fullName>
    </recommendedName>
</protein>
<feature type="repeat" description="ANK" evidence="1">
    <location>
        <begin position="358"/>
        <end position="390"/>
    </location>
</feature>
<keyword evidence="1" id="KW-0040">ANK repeat</keyword>
<dbReference type="PANTHER" id="PTHR10039:SF16">
    <property type="entry name" value="GPI INOSITOL-DEACYLASE"/>
    <property type="match status" value="1"/>
</dbReference>